<accession>A0ABR7CZT5</accession>
<dbReference type="InterPro" id="IPR016195">
    <property type="entry name" value="Pol/histidinol_Pase-like"/>
</dbReference>
<gene>
    <name evidence="5" type="ORF">H8S64_08815</name>
</gene>
<dbReference type="PIRSF" id="PIRSF016557">
    <property type="entry name" value="Caps_synth_CpsB"/>
    <property type="match status" value="1"/>
</dbReference>
<comment type="catalytic activity">
    <reaction evidence="4">
        <text>O-phospho-L-tyrosyl-[protein] + H2O = L-tyrosyl-[protein] + phosphate</text>
        <dbReference type="Rhea" id="RHEA:10684"/>
        <dbReference type="Rhea" id="RHEA-COMP:10136"/>
        <dbReference type="Rhea" id="RHEA-COMP:20101"/>
        <dbReference type="ChEBI" id="CHEBI:15377"/>
        <dbReference type="ChEBI" id="CHEBI:43474"/>
        <dbReference type="ChEBI" id="CHEBI:46858"/>
        <dbReference type="ChEBI" id="CHEBI:61978"/>
        <dbReference type="EC" id="3.1.3.48"/>
    </reaction>
</comment>
<dbReference type="Gene3D" id="3.20.20.140">
    <property type="entry name" value="Metal-dependent hydrolases"/>
    <property type="match status" value="1"/>
</dbReference>
<dbReference type="PANTHER" id="PTHR39181:SF1">
    <property type="entry name" value="TYROSINE-PROTEIN PHOSPHATASE YWQE"/>
    <property type="match status" value="1"/>
</dbReference>
<evidence type="ECO:0000256" key="3">
    <source>
        <dbReference type="ARBA" id="ARBA00022801"/>
    </source>
</evidence>
<evidence type="ECO:0000256" key="1">
    <source>
        <dbReference type="ARBA" id="ARBA00005750"/>
    </source>
</evidence>
<keyword evidence="3" id="KW-0378">Hydrolase</keyword>
<dbReference type="SUPFAM" id="SSF89550">
    <property type="entry name" value="PHP domain-like"/>
    <property type="match status" value="1"/>
</dbReference>
<dbReference type="InterPro" id="IPR016667">
    <property type="entry name" value="Caps_polysacc_synth_CpsB/CapC"/>
</dbReference>
<dbReference type="EC" id="3.1.3.48" evidence="2"/>
<dbReference type="Pfam" id="PF19567">
    <property type="entry name" value="CpsB_CapC"/>
    <property type="match status" value="1"/>
</dbReference>
<evidence type="ECO:0000256" key="2">
    <source>
        <dbReference type="ARBA" id="ARBA00013064"/>
    </source>
</evidence>
<sequence length="227" mass="25371">MLFLKRHRKFVFDYKRDVHSHVLPALDDGVRTMDEAILIIRRMVAAGLCCLTCTPHVAFPALMNSRGDIGSMFVLLKSRLVQEGIDIAVDMGAEYRMGEFMLGLLEQNEIIASAAGEVLVEHSFVAPSVHAEEIIFRLRGSGYVPVMAHPERYSFYAGDIVKHCEHLKLLGCKIQVNLLSFAGYYGKEALTGARKLYGTGLVDYYAGDIHNLRQEMLLEKLIGGAFF</sequence>
<keyword evidence="6" id="KW-1185">Reference proteome</keyword>
<evidence type="ECO:0000313" key="6">
    <source>
        <dbReference type="Proteomes" id="UP000646484"/>
    </source>
</evidence>
<dbReference type="RefSeq" id="WP_186975763.1">
    <property type="nucleotide sequence ID" value="NZ_JACOOH010000003.1"/>
</dbReference>
<name>A0ABR7CZT5_9BACT</name>
<proteinExistence type="inferred from homology"/>
<dbReference type="Proteomes" id="UP000646484">
    <property type="component" value="Unassembled WGS sequence"/>
</dbReference>
<reference evidence="5 6" key="1">
    <citation type="submission" date="2020-08" db="EMBL/GenBank/DDBJ databases">
        <title>Genome public.</title>
        <authorList>
            <person name="Liu C."/>
            <person name="Sun Q."/>
        </authorList>
    </citation>
    <scope>NUCLEOTIDE SEQUENCE [LARGE SCALE GENOMIC DNA]</scope>
    <source>
        <strain evidence="5 6">NSJ-56</strain>
    </source>
</reference>
<comment type="caution">
    <text evidence="5">The sequence shown here is derived from an EMBL/GenBank/DDBJ whole genome shotgun (WGS) entry which is preliminary data.</text>
</comment>
<organism evidence="5 6">
    <name type="scientific">Butyricimonas hominis</name>
    <dbReference type="NCBI Taxonomy" id="2763032"/>
    <lineage>
        <taxon>Bacteria</taxon>
        <taxon>Pseudomonadati</taxon>
        <taxon>Bacteroidota</taxon>
        <taxon>Bacteroidia</taxon>
        <taxon>Bacteroidales</taxon>
        <taxon>Odoribacteraceae</taxon>
        <taxon>Butyricimonas</taxon>
    </lineage>
</organism>
<evidence type="ECO:0000313" key="5">
    <source>
        <dbReference type="EMBL" id="MBC5621198.1"/>
    </source>
</evidence>
<evidence type="ECO:0000256" key="4">
    <source>
        <dbReference type="ARBA" id="ARBA00051722"/>
    </source>
</evidence>
<dbReference type="EMBL" id="JACOOH010000003">
    <property type="protein sequence ID" value="MBC5621198.1"/>
    <property type="molecule type" value="Genomic_DNA"/>
</dbReference>
<dbReference type="PANTHER" id="PTHR39181">
    <property type="entry name" value="TYROSINE-PROTEIN PHOSPHATASE YWQE"/>
    <property type="match status" value="1"/>
</dbReference>
<protein>
    <recommendedName>
        <fullName evidence="2">protein-tyrosine-phosphatase</fullName>
        <ecNumber evidence="2">3.1.3.48</ecNumber>
    </recommendedName>
</protein>
<comment type="similarity">
    <text evidence="1">Belongs to the metallo-dependent hydrolases superfamily. CpsB/CapC family.</text>
</comment>